<accession>A0A1B2I4D9</accession>
<dbReference type="RefSeq" id="WP_066744324.1">
    <property type="nucleotide sequence ID" value="NZ_CP016757.1"/>
</dbReference>
<name>A0A1B2I4D9_9BACT</name>
<dbReference type="AlphaFoldDB" id="A0A1B2I4D9"/>
<evidence type="ECO:0000313" key="2">
    <source>
        <dbReference type="EMBL" id="ANZ44826.1"/>
    </source>
</evidence>
<evidence type="ECO:0000256" key="1">
    <source>
        <dbReference type="SAM" id="MobiDB-lite"/>
    </source>
</evidence>
<dbReference type="KEGG" id="cpor:BED41_06860"/>
<reference evidence="2" key="1">
    <citation type="submission" date="2016-08" db="EMBL/GenBank/DDBJ databases">
        <title>Complete genome of Cloacibacillus porcorum.</title>
        <authorList>
            <person name="Looft T."/>
            <person name="Bayles D.O."/>
            <person name="Alt D.P."/>
        </authorList>
    </citation>
    <scope>NUCLEOTIDE SEQUENCE [LARGE SCALE GENOMIC DNA]</scope>
    <source>
        <strain evidence="2">CL-84</strain>
    </source>
</reference>
<dbReference type="Proteomes" id="UP000093044">
    <property type="component" value="Chromosome"/>
</dbReference>
<keyword evidence="3" id="KW-1185">Reference proteome</keyword>
<dbReference type="GeneID" id="83057568"/>
<feature type="region of interest" description="Disordered" evidence="1">
    <location>
        <begin position="42"/>
        <end position="70"/>
    </location>
</feature>
<sequence>MNGGLSKILAPSPRELPAKRGEGELTFGSPAAFAAGSFWRGNRAKKSNTPSVSRQKQAADTSLGEGGDKGKVKSQIAVYLFSHPKEIGV</sequence>
<evidence type="ECO:0000313" key="3">
    <source>
        <dbReference type="Proteomes" id="UP000093044"/>
    </source>
</evidence>
<dbReference type="EMBL" id="CP016757">
    <property type="protein sequence ID" value="ANZ44826.1"/>
    <property type="molecule type" value="Genomic_DNA"/>
</dbReference>
<protein>
    <submittedName>
        <fullName evidence="2">Uncharacterized protein</fullName>
    </submittedName>
</protein>
<organism evidence="2 3">
    <name type="scientific">Cloacibacillus porcorum</name>
    <dbReference type="NCBI Taxonomy" id="1197717"/>
    <lineage>
        <taxon>Bacteria</taxon>
        <taxon>Thermotogati</taxon>
        <taxon>Synergistota</taxon>
        <taxon>Synergistia</taxon>
        <taxon>Synergistales</taxon>
        <taxon>Synergistaceae</taxon>
        <taxon>Cloacibacillus</taxon>
    </lineage>
</organism>
<feature type="region of interest" description="Disordered" evidence="1">
    <location>
        <begin position="1"/>
        <end position="25"/>
    </location>
</feature>
<proteinExistence type="predicted"/>
<feature type="compositionally biased region" description="Polar residues" evidence="1">
    <location>
        <begin position="47"/>
        <end position="60"/>
    </location>
</feature>
<gene>
    <name evidence="2" type="ORF">BED41_06860</name>
</gene>